<proteinExistence type="predicted"/>
<dbReference type="Proteomes" id="UP000029278">
    <property type="component" value="Unassembled WGS sequence"/>
</dbReference>
<dbReference type="PATRIC" id="fig|44252.3.peg.4999"/>
<dbReference type="SUPFAM" id="SSF55383">
    <property type="entry name" value="Copper amine oxidase, domain N"/>
    <property type="match status" value="1"/>
</dbReference>
<dbReference type="PANTHER" id="PTHR30404">
    <property type="entry name" value="N-ACETYLMURAMOYL-L-ALANINE AMIDASE"/>
    <property type="match status" value="1"/>
</dbReference>
<gene>
    <name evidence="5" type="primary">cwlV</name>
    <name evidence="5" type="ORF">DJ90_2132</name>
</gene>
<dbReference type="InterPro" id="IPR002508">
    <property type="entry name" value="MurNAc-LAA_cat"/>
</dbReference>
<dbReference type="InterPro" id="IPR050695">
    <property type="entry name" value="N-acetylmuramoyl_amidase_3"/>
</dbReference>
<dbReference type="AlphaFoldDB" id="A0A090YAZ7"/>
<evidence type="ECO:0000313" key="6">
    <source>
        <dbReference type="Proteomes" id="UP000029278"/>
    </source>
</evidence>
<accession>A0A090YAZ7</accession>
<keyword evidence="3" id="KW-0732">Signal</keyword>
<feature type="chain" id="PRO_5001868716" evidence="3">
    <location>
        <begin position="27"/>
        <end position="515"/>
    </location>
</feature>
<comment type="caution">
    <text evidence="5">The sequence shown here is derived from an EMBL/GenBank/DDBJ whole genome shotgun (WGS) entry which is preliminary data.</text>
</comment>
<dbReference type="Pfam" id="PF01520">
    <property type="entry name" value="Amidase_3"/>
    <property type="match status" value="1"/>
</dbReference>
<dbReference type="Gene3D" id="3.30.457.10">
    <property type="entry name" value="Copper amine oxidase-like, N-terminal domain"/>
    <property type="match status" value="1"/>
</dbReference>
<dbReference type="Pfam" id="PF11741">
    <property type="entry name" value="AMIN"/>
    <property type="match status" value="1"/>
</dbReference>
<dbReference type="HOGENOM" id="CLU_014322_10_1_9"/>
<reference evidence="5 6" key="1">
    <citation type="submission" date="2014-04" db="EMBL/GenBank/DDBJ databases">
        <authorList>
            <person name="Bishop-Lilly K.A."/>
            <person name="Broomall S.M."/>
            <person name="Chain P.S."/>
            <person name="Chertkov O."/>
            <person name="Coyne S.R."/>
            <person name="Daligault H.E."/>
            <person name="Davenport K.W."/>
            <person name="Erkkila T."/>
            <person name="Frey K.G."/>
            <person name="Gibbons H.S."/>
            <person name="Gu W."/>
            <person name="Jaissle J."/>
            <person name="Johnson S.L."/>
            <person name="Koroleva G.I."/>
            <person name="Ladner J.T."/>
            <person name="Lo C.-C."/>
            <person name="Minogue T.D."/>
            <person name="Munk C."/>
            <person name="Palacios G.F."/>
            <person name="Redden C.L."/>
            <person name="Rosenzweig C.N."/>
            <person name="Scholz M.B."/>
            <person name="Teshima H."/>
            <person name="Xu Y."/>
        </authorList>
    </citation>
    <scope>NUCLEOTIDE SEQUENCE [LARGE SCALE GENOMIC DNA]</scope>
    <source>
        <strain evidence="5 6">8244</strain>
    </source>
</reference>
<name>A0A090YAZ7_PAEMA</name>
<dbReference type="SMART" id="SM00646">
    <property type="entry name" value="Ami_3"/>
    <property type="match status" value="1"/>
</dbReference>
<dbReference type="PANTHER" id="PTHR30404:SF0">
    <property type="entry name" value="N-ACETYLMURAMOYL-L-ALANINE AMIDASE AMIC"/>
    <property type="match status" value="1"/>
</dbReference>
<dbReference type="InterPro" id="IPR036582">
    <property type="entry name" value="Mao_N_sf"/>
</dbReference>
<dbReference type="GO" id="GO:0030288">
    <property type="term" value="C:outer membrane-bounded periplasmic space"/>
    <property type="evidence" value="ECO:0007669"/>
    <property type="project" value="TreeGrafter"/>
</dbReference>
<dbReference type="InterPro" id="IPR021731">
    <property type="entry name" value="AMIN_dom"/>
</dbReference>
<protein>
    <submittedName>
        <fullName evidence="5">CwlV</fullName>
    </submittedName>
</protein>
<evidence type="ECO:0000259" key="4">
    <source>
        <dbReference type="SMART" id="SM00646"/>
    </source>
</evidence>
<feature type="region of interest" description="Disordered" evidence="2">
    <location>
        <begin position="172"/>
        <end position="191"/>
    </location>
</feature>
<evidence type="ECO:0000313" key="5">
    <source>
        <dbReference type="EMBL" id="KFM95958.1"/>
    </source>
</evidence>
<feature type="domain" description="MurNAc-LAA" evidence="4">
    <location>
        <begin position="401"/>
        <end position="510"/>
    </location>
</feature>
<dbReference type="EMBL" id="JMQA01000041">
    <property type="protein sequence ID" value="KFM95958.1"/>
    <property type="molecule type" value="Genomic_DNA"/>
</dbReference>
<dbReference type="Pfam" id="PF07833">
    <property type="entry name" value="Cu_amine_oxidN1"/>
    <property type="match status" value="1"/>
</dbReference>
<evidence type="ECO:0000256" key="2">
    <source>
        <dbReference type="SAM" id="MobiDB-lite"/>
    </source>
</evidence>
<sequence length="515" mass="55080">MRFMKKIGFFLFAWLFLLGLPGLSHAASSGTHIYLDGQELVQPENAQAGIVQGSVMVPIRVIVEGLGYDVAWDKASSTLTIKQAGTNLKLKIGEETAVVGERKVKLNGVPFLQGDTTLVPLRFVGEQMGLNVSWNNESKSAYLYSPVGGSVDGVLPGHVSGAAAPDGEIKVPADEPEQDNTYIPSNDDDKGITADMPQGEGNGGTVNEQTGPALITGMGFGENRLILAVSGSVEPNVFTMTAPDRIVVDVPNAGFDKSFLEQYPLDEYNKGELATAGNPDVSKIRYSIYSEVPGTVRIVIDLNRGSQFKLTNNGDGLVIVDLTADAANPGRDLGINGRPIVVIDAGHGGGQPGATSVTKRQEKDFTLAVALKVQALLEQEPGLDLIMTRDSDVTLSLQDRVKIANDAGADVFVSIHGNSIDPPANPSGSETYYTREESIPLANVMHRHLVQATGLADRKVRYSSLHVTRETTMPAVLLEVGYLSNKNDESLMYGEEFQQRVAEGVVAGIKEYLGL</sequence>
<dbReference type="InterPro" id="IPR012854">
    <property type="entry name" value="Cu_amine_oxidase-like_N"/>
</dbReference>
<dbReference type="STRING" id="44252.DJ90_2132"/>
<keyword evidence="6" id="KW-1185">Reference proteome</keyword>
<dbReference type="Gene3D" id="2.60.40.3500">
    <property type="match status" value="1"/>
</dbReference>
<evidence type="ECO:0000256" key="3">
    <source>
        <dbReference type="SAM" id="SignalP"/>
    </source>
</evidence>
<dbReference type="Gene3D" id="3.40.630.40">
    <property type="entry name" value="Zn-dependent exopeptidases"/>
    <property type="match status" value="1"/>
</dbReference>
<dbReference type="GO" id="GO:0009253">
    <property type="term" value="P:peptidoglycan catabolic process"/>
    <property type="evidence" value="ECO:0007669"/>
    <property type="project" value="InterPro"/>
</dbReference>
<evidence type="ECO:0000256" key="1">
    <source>
        <dbReference type="ARBA" id="ARBA00022801"/>
    </source>
</evidence>
<feature type="signal peptide" evidence="3">
    <location>
        <begin position="1"/>
        <end position="26"/>
    </location>
</feature>
<organism evidence="5 6">
    <name type="scientific">Paenibacillus macerans</name>
    <name type="common">Bacillus macerans</name>
    <dbReference type="NCBI Taxonomy" id="44252"/>
    <lineage>
        <taxon>Bacteria</taxon>
        <taxon>Bacillati</taxon>
        <taxon>Bacillota</taxon>
        <taxon>Bacilli</taxon>
        <taxon>Bacillales</taxon>
        <taxon>Paenibacillaceae</taxon>
        <taxon>Paenibacillus</taxon>
    </lineage>
</organism>
<dbReference type="CDD" id="cd02696">
    <property type="entry name" value="MurNAc-LAA"/>
    <property type="match status" value="1"/>
</dbReference>
<dbReference type="SUPFAM" id="SSF53187">
    <property type="entry name" value="Zn-dependent exopeptidases"/>
    <property type="match status" value="1"/>
</dbReference>
<keyword evidence="1" id="KW-0378">Hydrolase</keyword>
<dbReference type="GO" id="GO:0008745">
    <property type="term" value="F:N-acetylmuramoyl-L-alanine amidase activity"/>
    <property type="evidence" value="ECO:0007669"/>
    <property type="project" value="InterPro"/>
</dbReference>